<organism evidence="2 3">
    <name type="scientific">Tagetes erecta</name>
    <name type="common">African marigold</name>
    <dbReference type="NCBI Taxonomy" id="13708"/>
    <lineage>
        <taxon>Eukaryota</taxon>
        <taxon>Viridiplantae</taxon>
        <taxon>Streptophyta</taxon>
        <taxon>Embryophyta</taxon>
        <taxon>Tracheophyta</taxon>
        <taxon>Spermatophyta</taxon>
        <taxon>Magnoliopsida</taxon>
        <taxon>eudicotyledons</taxon>
        <taxon>Gunneridae</taxon>
        <taxon>Pentapetalae</taxon>
        <taxon>asterids</taxon>
        <taxon>campanulids</taxon>
        <taxon>Asterales</taxon>
        <taxon>Asteraceae</taxon>
        <taxon>Asteroideae</taxon>
        <taxon>Heliantheae alliance</taxon>
        <taxon>Tageteae</taxon>
        <taxon>Tagetes</taxon>
    </lineage>
</organism>
<dbReference type="Gene3D" id="1.20.200.10">
    <property type="entry name" value="Fumarase/aspartase (Central domain)"/>
    <property type="match status" value="1"/>
</dbReference>
<reference evidence="2" key="1">
    <citation type="journal article" date="2023" name="bioRxiv">
        <title>Improved chromosome-level genome assembly for marigold (Tagetes erecta).</title>
        <authorList>
            <person name="Jiang F."/>
            <person name="Yuan L."/>
            <person name="Wang S."/>
            <person name="Wang H."/>
            <person name="Xu D."/>
            <person name="Wang A."/>
            <person name="Fan W."/>
        </authorList>
    </citation>
    <scope>NUCLEOTIDE SEQUENCE</scope>
    <source>
        <strain evidence="2">WSJ</strain>
        <tissue evidence="2">Leaf</tissue>
    </source>
</reference>
<feature type="transmembrane region" description="Helical" evidence="1">
    <location>
        <begin position="50"/>
        <end position="69"/>
    </location>
</feature>
<keyword evidence="3" id="KW-1185">Reference proteome</keyword>
<sequence length="75" mass="8409">MRSRCFGNYNAHAVPYPDIHCPHIAHKFVNSLGNLGSLKSHEITVSKTRYNVILNIPFTFLAFSSIAIMPCNTCQ</sequence>
<evidence type="ECO:0000256" key="1">
    <source>
        <dbReference type="SAM" id="Phobius"/>
    </source>
</evidence>
<evidence type="ECO:0000313" key="3">
    <source>
        <dbReference type="Proteomes" id="UP001229421"/>
    </source>
</evidence>
<proteinExistence type="predicted"/>
<protein>
    <submittedName>
        <fullName evidence="2">Uncharacterized protein</fullName>
    </submittedName>
</protein>
<dbReference type="AlphaFoldDB" id="A0AAD8NHL0"/>
<name>A0AAD8NHL0_TARER</name>
<gene>
    <name evidence="2" type="ORF">QVD17_35848</name>
</gene>
<comment type="caution">
    <text evidence="2">The sequence shown here is derived from an EMBL/GenBank/DDBJ whole genome shotgun (WGS) entry which is preliminary data.</text>
</comment>
<accession>A0AAD8NHL0</accession>
<keyword evidence="1" id="KW-1133">Transmembrane helix</keyword>
<keyword evidence="1" id="KW-0812">Transmembrane</keyword>
<dbReference type="EMBL" id="JAUHHV010000010">
    <property type="protein sequence ID" value="KAK1409322.1"/>
    <property type="molecule type" value="Genomic_DNA"/>
</dbReference>
<keyword evidence="1" id="KW-0472">Membrane</keyword>
<evidence type="ECO:0000313" key="2">
    <source>
        <dbReference type="EMBL" id="KAK1409322.1"/>
    </source>
</evidence>
<dbReference type="Proteomes" id="UP001229421">
    <property type="component" value="Unassembled WGS sequence"/>
</dbReference>